<accession>X8CT42</accession>
<sequence length="76" mass="8235">MTASQNACQPPRGGLPGDRRQRQQHDHRKPHRCRPDPQGGGPAATPGQRPVPGVAAEFGPDCQRVRRDGRHPVACV</sequence>
<reference evidence="2 3" key="1">
    <citation type="submission" date="2013-12" db="EMBL/GenBank/DDBJ databases">
        <authorList>
            <person name="Zelazny A."/>
            <person name="Olivier K."/>
            <person name="Holland S."/>
            <person name="Lenaerts A."/>
            <person name="Ordway D."/>
            <person name="DeGroote M.A."/>
            <person name="Parker T."/>
            <person name="Sizemore C."/>
            <person name="Tallon L.J."/>
            <person name="Sadzewicz L.K."/>
            <person name="Sengamalay N."/>
            <person name="Fraser C.M."/>
            <person name="Hine E."/>
            <person name="Shefchek K.A."/>
            <person name="Das S.P."/>
            <person name="Tettelin H."/>
        </authorList>
    </citation>
    <scope>NUCLEOTIDE SEQUENCE [LARGE SCALE GENOMIC DNA]</scope>
    <source>
        <strain evidence="2 3">1956</strain>
    </source>
</reference>
<organism evidence="2 3">
    <name type="scientific">Mycobacterium intracellulare 1956</name>
    <dbReference type="NCBI Taxonomy" id="1299331"/>
    <lineage>
        <taxon>Bacteria</taxon>
        <taxon>Bacillati</taxon>
        <taxon>Actinomycetota</taxon>
        <taxon>Actinomycetes</taxon>
        <taxon>Mycobacteriales</taxon>
        <taxon>Mycobacteriaceae</taxon>
        <taxon>Mycobacterium</taxon>
        <taxon>Mycobacterium avium complex (MAC)</taxon>
    </lineage>
</organism>
<dbReference type="AlphaFoldDB" id="X8CT42"/>
<gene>
    <name evidence="2" type="ORF">I550_1543</name>
</gene>
<evidence type="ECO:0000313" key="2">
    <source>
        <dbReference type="EMBL" id="EUA58400.1"/>
    </source>
</evidence>
<name>X8CT42_MYCIT</name>
<evidence type="ECO:0000256" key="1">
    <source>
        <dbReference type="SAM" id="MobiDB-lite"/>
    </source>
</evidence>
<comment type="caution">
    <text evidence="2">The sequence shown here is derived from an EMBL/GenBank/DDBJ whole genome shotgun (WGS) entry which is preliminary data.</text>
</comment>
<protein>
    <submittedName>
        <fullName evidence="2">Uncharacterized protein</fullName>
    </submittedName>
</protein>
<evidence type="ECO:0000313" key="3">
    <source>
        <dbReference type="Proteomes" id="UP000020825"/>
    </source>
</evidence>
<proteinExistence type="predicted"/>
<dbReference type="EMBL" id="JAOG01000001">
    <property type="protein sequence ID" value="EUA58400.1"/>
    <property type="molecule type" value="Genomic_DNA"/>
</dbReference>
<dbReference type="Proteomes" id="UP000020825">
    <property type="component" value="Unassembled WGS sequence"/>
</dbReference>
<feature type="region of interest" description="Disordered" evidence="1">
    <location>
        <begin position="1"/>
        <end position="76"/>
    </location>
</feature>